<comment type="caution">
    <text evidence="2">The sequence shown here is derived from an EMBL/GenBank/DDBJ whole genome shotgun (WGS) entry which is preliminary data.</text>
</comment>
<feature type="region of interest" description="Disordered" evidence="1">
    <location>
        <begin position="1"/>
        <end position="101"/>
    </location>
</feature>
<dbReference type="AlphaFoldDB" id="A0A0F9BPN7"/>
<feature type="compositionally biased region" description="Basic and acidic residues" evidence="1">
    <location>
        <begin position="1"/>
        <end position="12"/>
    </location>
</feature>
<protein>
    <submittedName>
        <fullName evidence="2">Uncharacterized protein</fullName>
    </submittedName>
</protein>
<organism evidence="2">
    <name type="scientific">marine sediment metagenome</name>
    <dbReference type="NCBI Taxonomy" id="412755"/>
    <lineage>
        <taxon>unclassified sequences</taxon>
        <taxon>metagenomes</taxon>
        <taxon>ecological metagenomes</taxon>
    </lineage>
</organism>
<evidence type="ECO:0000313" key="2">
    <source>
        <dbReference type="EMBL" id="KKL23835.1"/>
    </source>
</evidence>
<sequence>MALHEHTPDERARRRAGSLRQPARTGFGSRLPSQASDVARSRAFGQQGARKRRQPRQGVPERPDALSPYLDLTRRFMWPGRPVQRPPSQERAPYPGSATVPDDARRALLMRLIRGLGDRG</sequence>
<gene>
    <name evidence="2" type="ORF">LCGC14_2421410</name>
</gene>
<reference evidence="2" key="1">
    <citation type="journal article" date="2015" name="Nature">
        <title>Complex archaea that bridge the gap between prokaryotes and eukaryotes.</title>
        <authorList>
            <person name="Spang A."/>
            <person name="Saw J.H."/>
            <person name="Jorgensen S.L."/>
            <person name="Zaremba-Niedzwiedzka K."/>
            <person name="Martijn J."/>
            <person name="Lind A.E."/>
            <person name="van Eijk R."/>
            <person name="Schleper C."/>
            <person name="Guy L."/>
            <person name="Ettema T.J."/>
        </authorList>
    </citation>
    <scope>NUCLEOTIDE SEQUENCE</scope>
</reference>
<dbReference type="EMBL" id="LAZR01036823">
    <property type="protein sequence ID" value="KKL23835.1"/>
    <property type="molecule type" value="Genomic_DNA"/>
</dbReference>
<evidence type="ECO:0000256" key="1">
    <source>
        <dbReference type="SAM" id="MobiDB-lite"/>
    </source>
</evidence>
<accession>A0A0F9BPN7</accession>
<proteinExistence type="predicted"/>
<name>A0A0F9BPN7_9ZZZZ</name>